<protein>
    <submittedName>
        <fullName evidence="10">ABC transporter ATP-binding protein</fullName>
    </submittedName>
</protein>
<dbReference type="PROSITE" id="PS00211">
    <property type="entry name" value="ABC_TRANSPORTER_1"/>
    <property type="match status" value="1"/>
</dbReference>
<dbReference type="CDD" id="cd07346">
    <property type="entry name" value="ABC_6TM_exporters"/>
    <property type="match status" value="1"/>
</dbReference>
<dbReference type="GO" id="GO:0005524">
    <property type="term" value="F:ATP binding"/>
    <property type="evidence" value="ECO:0007669"/>
    <property type="project" value="UniProtKB-KW"/>
</dbReference>
<evidence type="ECO:0000256" key="7">
    <source>
        <dbReference type="SAM" id="Phobius"/>
    </source>
</evidence>
<dbReference type="Gene3D" id="1.20.1560.10">
    <property type="entry name" value="ABC transporter type 1, transmembrane domain"/>
    <property type="match status" value="1"/>
</dbReference>
<sequence length="598" mass="65685">MTKDKKGLTDGVLTAAFHAGTPFATLVRLYRQEYGRLGLALLVYIVKHSPAWAMPLATANVINIISDPANHPIRELWWNGVILALLQLQNIPSNYWYVRLISGAIRRVELEVRVALNRQLQQLSIGYYTRASAGALQTKVLRDVEVLEQLTRQVFQEVPAILLTVVFVVIVTAVRAPWFLACFALLVPLAVLIVGWARTPIEDRNRNFRQAVERMSSRVADTIRMIPVARAHGVERDELAKVEDSLTEVRTAGLKLDSANALFGATAWVTFQSFNAACLILAGWAAYTDRFAITVGDVVLLTGYFATLTTSVQNLVNMTPLIARGLESVRSIGEVLESPDVEYNEGKIPVRRTKGHFQLEGVSFAYADGKEGVQDITLDIPSGQSLALVGPSGAGKSTLLNLLIGFIRPTRGRILLDGQDMTALDLRSFRQFVAAVPQETLLFDGTLRENVLYGARTVTEEQLQQALKDAHVTEFLMGLPEGLDTRLGERGARLSGGQKQRIAIARALVRNPRVLILDEATSALDSASEHLIQEALARLMRGRTTFIVAHRLSTIRGADRIVVMKDGCIVETGQHDALLSQQGVYAQLAGTQHVLASD</sequence>
<dbReference type="InterPro" id="IPR036640">
    <property type="entry name" value="ABC1_TM_sf"/>
</dbReference>
<evidence type="ECO:0000256" key="3">
    <source>
        <dbReference type="ARBA" id="ARBA00022741"/>
    </source>
</evidence>
<feature type="domain" description="ABC transporter" evidence="8">
    <location>
        <begin position="357"/>
        <end position="591"/>
    </location>
</feature>
<evidence type="ECO:0000256" key="5">
    <source>
        <dbReference type="ARBA" id="ARBA00022989"/>
    </source>
</evidence>
<dbReference type="Pfam" id="PF00005">
    <property type="entry name" value="ABC_tran"/>
    <property type="match status" value="1"/>
</dbReference>
<dbReference type="RefSeq" id="WP_380005461.1">
    <property type="nucleotide sequence ID" value="NZ_JBHLYR010000011.1"/>
</dbReference>
<dbReference type="InterPro" id="IPR017871">
    <property type="entry name" value="ABC_transporter-like_CS"/>
</dbReference>
<gene>
    <name evidence="10" type="ORF">ACFFLM_03145</name>
</gene>
<keyword evidence="4 10" id="KW-0067">ATP-binding</keyword>
<keyword evidence="11" id="KW-1185">Reference proteome</keyword>
<dbReference type="SUPFAM" id="SSF52540">
    <property type="entry name" value="P-loop containing nucleoside triphosphate hydrolases"/>
    <property type="match status" value="1"/>
</dbReference>
<organism evidence="10 11">
    <name type="scientific">Deinococcus oregonensis</name>
    <dbReference type="NCBI Taxonomy" id="1805970"/>
    <lineage>
        <taxon>Bacteria</taxon>
        <taxon>Thermotogati</taxon>
        <taxon>Deinococcota</taxon>
        <taxon>Deinococci</taxon>
        <taxon>Deinococcales</taxon>
        <taxon>Deinococcaceae</taxon>
        <taxon>Deinococcus</taxon>
    </lineage>
</organism>
<keyword evidence="2 7" id="KW-0812">Transmembrane</keyword>
<dbReference type="EMBL" id="JBHLYR010000011">
    <property type="protein sequence ID" value="MFB9990979.1"/>
    <property type="molecule type" value="Genomic_DNA"/>
</dbReference>
<feature type="domain" description="ABC transmembrane type-1" evidence="9">
    <location>
        <begin position="53"/>
        <end position="324"/>
    </location>
</feature>
<keyword evidence="5 7" id="KW-1133">Transmembrane helix</keyword>
<dbReference type="InterPro" id="IPR039421">
    <property type="entry name" value="Type_1_exporter"/>
</dbReference>
<evidence type="ECO:0000313" key="10">
    <source>
        <dbReference type="EMBL" id="MFB9990979.1"/>
    </source>
</evidence>
<dbReference type="PANTHER" id="PTHR43394">
    <property type="entry name" value="ATP-DEPENDENT PERMEASE MDL1, MITOCHONDRIAL"/>
    <property type="match status" value="1"/>
</dbReference>
<dbReference type="Proteomes" id="UP001589733">
    <property type="component" value="Unassembled WGS sequence"/>
</dbReference>
<evidence type="ECO:0000259" key="9">
    <source>
        <dbReference type="PROSITE" id="PS50929"/>
    </source>
</evidence>
<dbReference type="Gene3D" id="3.40.50.300">
    <property type="entry name" value="P-loop containing nucleotide triphosphate hydrolases"/>
    <property type="match status" value="1"/>
</dbReference>
<dbReference type="Pfam" id="PF00664">
    <property type="entry name" value="ABC_membrane"/>
    <property type="match status" value="1"/>
</dbReference>
<dbReference type="SUPFAM" id="SSF90123">
    <property type="entry name" value="ABC transporter transmembrane region"/>
    <property type="match status" value="1"/>
</dbReference>
<evidence type="ECO:0000256" key="6">
    <source>
        <dbReference type="ARBA" id="ARBA00023136"/>
    </source>
</evidence>
<evidence type="ECO:0000313" key="11">
    <source>
        <dbReference type="Proteomes" id="UP001589733"/>
    </source>
</evidence>
<evidence type="ECO:0000256" key="4">
    <source>
        <dbReference type="ARBA" id="ARBA00022840"/>
    </source>
</evidence>
<dbReference type="InterPro" id="IPR003439">
    <property type="entry name" value="ABC_transporter-like_ATP-bd"/>
</dbReference>
<dbReference type="SMART" id="SM00382">
    <property type="entry name" value="AAA"/>
    <property type="match status" value="1"/>
</dbReference>
<proteinExistence type="predicted"/>
<comment type="subcellular location">
    <subcellularLocation>
        <location evidence="1">Cell membrane</location>
        <topology evidence="1">Multi-pass membrane protein</topology>
    </subcellularLocation>
</comment>
<keyword evidence="6 7" id="KW-0472">Membrane</keyword>
<evidence type="ECO:0000256" key="2">
    <source>
        <dbReference type="ARBA" id="ARBA00022692"/>
    </source>
</evidence>
<evidence type="ECO:0000256" key="1">
    <source>
        <dbReference type="ARBA" id="ARBA00004651"/>
    </source>
</evidence>
<keyword evidence="3" id="KW-0547">Nucleotide-binding</keyword>
<feature type="transmembrane region" description="Helical" evidence="7">
    <location>
        <begin position="178"/>
        <end position="197"/>
    </location>
</feature>
<dbReference type="InterPro" id="IPR003593">
    <property type="entry name" value="AAA+_ATPase"/>
</dbReference>
<dbReference type="PANTHER" id="PTHR43394:SF1">
    <property type="entry name" value="ATP-BINDING CASSETTE SUB-FAMILY B MEMBER 10, MITOCHONDRIAL"/>
    <property type="match status" value="1"/>
</dbReference>
<comment type="caution">
    <text evidence="10">The sequence shown here is derived from an EMBL/GenBank/DDBJ whole genome shotgun (WGS) entry which is preliminary data.</text>
</comment>
<evidence type="ECO:0000259" key="8">
    <source>
        <dbReference type="PROSITE" id="PS50893"/>
    </source>
</evidence>
<dbReference type="InterPro" id="IPR011527">
    <property type="entry name" value="ABC1_TM_dom"/>
</dbReference>
<reference evidence="10 11" key="1">
    <citation type="submission" date="2024-09" db="EMBL/GenBank/DDBJ databases">
        <authorList>
            <person name="Sun Q."/>
            <person name="Mori K."/>
        </authorList>
    </citation>
    <scope>NUCLEOTIDE SEQUENCE [LARGE SCALE GENOMIC DNA]</scope>
    <source>
        <strain evidence="10 11">JCM 13503</strain>
    </source>
</reference>
<dbReference type="PROSITE" id="PS50893">
    <property type="entry name" value="ABC_TRANSPORTER_2"/>
    <property type="match status" value="1"/>
</dbReference>
<dbReference type="PROSITE" id="PS50929">
    <property type="entry name" value="ABC_TM1F"/>
    <property type="match status" value="1"/>
</dbReference>
<dbReference type="InterPro" id="IPR027417">
    <property type="entry name" value="P-loop_NTPase"/>
</dbReference>
<name>A0ABV6ATZ1_9DEIO</name>
<feature type="transmembrane region" description="Helical" evidence="7">
    <location>
        <begin position="154"/>
        <end position="172"/>
    </location>
</feature>
<accession>A0ABV6ATZ1</accession>